<evidence type="ECO:0000313" key="2">
    <source>
        <dbReference type="EMBL" id="RKO69951.1"/>
    </source>
</evidence>
<feature type="transmembrane region" description="Helical" evidence="1">
    <location>
        <begin position="103"/>
        <end position="126"/>
    </location>
</feature>
<protein>
    <submittedName>
        <fullName evidence="2">Uncharacterized protein</fullName>
    </submittedName>
</protein>
<dbReference type="EMBL" id="RBWS01000015">
    <property type="protein sequence ID" value="RKO69951.1"/>
    <property type="molecule type" value="Genomic_DNA"/>
</dbReference>
<name>A0A420VUD2_9SPHI</name>
<comment type="caution">
    <text evidence="2">The sequence shown here is derived from an EMBL/GenBank/DDBJ whole genome shotgun (WGS) entry which is preliminary data.</text>
</comment>
<keyword evidence="1" id="KW-0472">Membrane</keyword>
<sequence>MTDFFEKTGNFGLNKIKRRNLLPWWMKLFCWVVTVNAFFLILLMLLSLVQGEAVILGVYQLRFEIVNFKSPVVVLGNLSMLFKVVVAYMFWFEKGRAISYGKIDVLISIIFYSILIVDCLINSGVIRIPLEGLLLIPYYFWLHKNEYPWINQEQEYIV</sequence>
<feature type="transmembrane region" description="Helical" evidence="1">
    <location>
        <begin position="70"/>
        <end position="91"/>
    </location>
</feature>
<dbReference type="AlphaFoldDB" id="A0A420VUD2"/>
<evidence type="ECO:0000256" key="1">
    <source>
        <dbReference type="SAM" id="Phobius"/>
    </source>
</evidence>
<gene>
    <name evidence="2" type="ORF">D7322_18940</name>
</gene>
<dbReference type="Proteomes" id="UP000282423">
    <property type="component" value="Unassembled WGS sequence"/>
</dbReference>
<keyword evidence="3" id="KW-1185">Reference proteome</keyword>
<keyword evidence="1" id="KW-0812">Transmembrane</keyword>
<accession>A0A420VUD2</accession>
<evidence type="ECO:0000313" key="3">
    <source>
        <dbReference type="Proteomes" id="UP000282423"/>
    </source>
</evidence>
<dbReference type="OrthoDB" id="7060697at2"/>
<keyword evidence="1" id="KW-1133">Transmembrane helix</keyword>
<organism evidence="2 3">
    <name type="scientific">Sphingobacterium puteale</name>
    <dbReference type="NCBI Taxonomy" id="2420510"/>
    <lineage>
        <taxon>Bacteria</taxon>
        <taxon>Pseudomonadati</taxon>
        <taxon>Bacteroidota</taxon>
        <taxon>Sphingobacteriia</taxon>
        <taxon>Sphingobacteriales</taxon>
        <taxon>Sphingobacteriaceae</taxon>
        <taxon>Sphingobacterium</taxon>
    </lineage>
</organism>
<reference evidence="2 3" key="1">
    <citation type="submission" date="2018-10" db="EMBL/GenBank/DDBJ databases">
        <title>Sphingobacterium sp. M05W1-28.</title>
        <authorList>
            <person name="Cai H."/>
        </authorList>
    </citation>
    <scope>NUCLEOTIDE SEQUENCE [LARGE SCALE GENOMIC DNA]</scope>
    <source>
        <strain evidence="2 3">M05W1-28</strain>
    </source>
</reference>
<proteinExistence type="predicted"/>
<dbReference type="RefSeq" id="WP_121125811.1">
    <property type="nucleotide sequence ID" value="NZ_RBWS01000015.1"/>
</dbReference>
<feature type="transmembrane region" description="Helical" evidence="1">
    <location>
        <begin position="28"/>
        <end position="50"/>
    </location>
</feature>